<evidence type="ECO:0000313" key="3">
    <source>
        <dbReference type="EMBL" id="KQH83170.1"/>
    </source>
</evidence>
<dbReference type="STRING" id="277988.SAMN05216170_0787"/>
<evidence type="ECO:0000313" key="4">
    <source>
        <dbReference type="EMBL" id="SEV90748.1"/>
    </source>
</evidence>
<dbReference type="EMBL" id="LIXN01000003">
    <property type="protein sequence ID" value="KQH83170.1"/>
    <property type="molecule type" value="Genomic_DNA"/>
</dbReference>
<dbReference type="InterPro" id="IPR051619">
    <property type="entry name" value="TypeII_TA_RNase_PINc/VapC"/>
</dbReference>
<dbReference type="SUPFAM" id="SSF88723">
    <property type="entry name" value="PIN domain-like"/>
    <property type="match status" value="1"/>
</dbReference>
<dbReference type="EMBL" id="FOIW01000001">
    <property type="protein sequence ID" value="SEV90748.1"/>
    <property type="molecule type" value="Genomic_DNA"/>
</dbReference>
<gene>
    <name evidence="3" type="ORF">AMR53_02845</name>
    <name evidence="4" type="ORF">SAMN05216170_0787</name>
</gene>
<proteinExistence type="predicted"/>
<reference evidence="4 6" key="2">
    <citation type="submission" date="2016-10" db="EMBL/GenBank/DDBJ databases">
        <authorList>
            <person name="de Groot N.N."/>
        </authorList>
    </citation>
    <scope>NUCLEOTIDE SEQUENCE [LARGE SCALE GENOMIC DNA]</scope>
    <source>
        <strain evidence="4 6">OGL-20</strain>
    </source>
</reference>
<dbReference type="InterPro" id="IPR029060">
    <property type="entry name" value="PIN-like_dom_sf"/>
</dbReference>
<dbReference type="AlphaFoldDB" id="A0A0Q2M5I6"/>
<accession>A0A0Q2M5I6</accession>
<reference evidence="3 5" key="1">
    <citation type="submission" date="2015-08" db="EMBL/GenBank/DDBJ databases">
        <title>Thermococcus thioreducens DSM 14981 genome sequencing.</title>
        <authorList>
            <person name="Hong S.-J."/>
            <person name="Kim M.-C."/>
            <person name="Shin J.-H."/>
        </authorList>
    </citation>
    <scope>NUCLEOTIDE SEQUENCE [LARGE SCALE GENOMIC DNA]</scope>
    <source>
        <strain evidence="3 5">DSM 14981</strain>
    </source>
</reference>
<dbReference type="CDD" id="cd09873">
    <property type="entry name" value="PIN_Pae0151-like"/>
    <property type="match status" value="1"/>
</dbReference>
<dbReference type="Proteomes" id="UP000051862">
    <property type="component" value="Unassembled WGS sequence"/>
</dbReference>
<dbReference type="Gene3D" id="3.40.50.1010">
    <property type="entry name" value="5'-nuclease"/>
    <property type="match status" value="1"/>
</dbReference>
<feature type="domain" description="PIN" evidence="2">
    <location>
        <begin position="2"/>
        <end position="125"/>
    </location>
</feature>
<keyword evidence="1" id="KW-0460">Magnesium</keyword>
<dbReference type="InterPro" id="IPR002716">
    <property type="entry name" value="PIN_dom"/>
</dbReference>
<dbReference type="GeneID" id="33333926"/>
<organism evidence="3 5">
    <name type="scientific">Thermococcus thioreducens</name>
    <dbReference type="NCBI Taxonomy" id="277988"/>
    <lineage>
        <taxon>Archaea</taxon>
        <taxon>Methanobacteriati</taxon>
        <taxon>Methanobacteriota</taxon>
        <taxon>Thermococci</taxon>
        <taxon>Thermococcales</taxon>
        <taxon>Thermococcaceae</taxon>
        <taxon>Thermococcus</taxon>
    </lineage>
</organism>
<protein>
    <submittedName>
        <fullName evidence="3">Nucleotide-binding protein</fullName>
    </submittedName>
    <submittedName>
        <fullName evidence="4">Predicted nucleic acid-binding protein, contains PIN domain</fullName>
    </submittedName>
</protein>
<evidence type="ECO:0000256" key="1">
    <source>
        <dbReference type="ARBA" id="ARBA00022842"/>
    </source>
</evidence>
<dbReference type="PANTHER" id="PTHR35901:SF1">
    <property type="entry name" value="EXONUCLEASE VAPC9"/>
    <property type="match status" value="1"/>
</dbReference>
<dbReference type="OrthoDB" id="269293at2157"/>
<dbReference type="PATRIC" id="fig|277988.4.peg.604"/>
<evidence type="ECO:0000313" key="6">
    <source>
        <dbReference type="Proteomes" id="UP000182125"/>
    </source>
</evidence>
<sequence>MIVIDTSALIKYLLKEEGWETVSEFLRKSGDLASLEMALIEGANAVWKRYNLYRDISIETAQKILDYLHATEGIILYENPLQYLPEGEKIALEHKITVYDALYIAQALKYGKLATSDEKQGKIAEKLGVKVVYL</sequence>
<evidence type="ECO:0000259" key="2">
    <source>
        <dbReference type="Pfam" id="PF01850"/>
    </source>
</evidence>
<dbReference type="PANTHER" id="PTHR35901">
    <property type="entry name" value="RIBONUCLEASE VAPC3"/>
    <property type="match status" value="1"/>
</dbReference>
<name>A0A0Q2M5I6_9EURY</name>
<dbReference type="Proteomes" id="UP000182125">
    <property type="component" value="Unassembled WGS sequence"/>
</dbReference>
<dbReference type="Pfam" id="PF01850">
    <property type="entry name" value="PIN"/>
    <property type="match status" value="1"/>
</dbReference>
<dbReference type="RefSeq" id="WP_074631223.1">
    <property type="nucleotide sequence ID" value="NZ_CP015105.1"/>
</dbReference>
<evidence type="ECO:0000313" key="5">
    <source>
        <dbReference type="Proteomes" id="UP000051862"/>
    </source>
</evidence>
<dbReference type="InterPro" id="IPR044153">
    <property type="entry name" value="PIN_Pae0151-like"/>
</dbReference>